<dbReference type="Pfam" id="PF14703">
    <property type="entry name" value="PHM7_cyt"/>
    <property type="match status" value="1"/>
</dbReference>
<feature type="domain" description="CSC1/OSCA1-like cytosolic" evidence="11">
    <location>
        <begin position="365"/>
        <end position="540"/>
    </location>
</feature>
<evidence type="ECO:0000256" key="3">
    <source>
        <dbReference type="ARBA" id="ARBA00022448"/>
    </source>
</evidence>
<gene>
    <name evidence="12" type="ORF">SSS_2604</name>
</gene>
<keyword evidence="6 8" id="KW-0472">Membrane</keyword>
<evidence type="ECO:0000313" key="13">
    <source>
        <dbReference type="EnsemblMetazoa" id="KAF7488458.1"/>
    </source>
</evidence>
<dbReference type="OrthoDB" id="6437480at2759"/>
<feature type="transmembrane region" description="Helical" evidence="8">
    <location>
        <begin position="285"/>
        <end position="308"/>
    </location>
</feature>
<comment type="subcellular location">
    <subcellularLocation>
        <location evidence="1">Membrane</location>
        <topology evidence="1">Multi-pass membrane protein</topology>
    </subcellularLocation>
</comment>
<keyword evidence="14" id="KW-1185">Reference proteome</keyword>
<feature type="transmembrane region" description="Helical" evidence="8">
    <location>
        <begin position="801"/>
        <end position="823"/>
    </location>
</feature>
<evidence type="ECO:0000259" key="11">
    <source>
        <dbReference type="Pfam" id="PF14703"/>
    </source>
</evidence>
<reference evidence="13" key="3">
    <citation type="submission" date="2022-06" db="UniProtKB">
        <authorList>
            <consortium name="EnsemblMetazoa"/>
        </authorList>
    </citation>
    <scope>IDENTIFICATION</scope>
</reference>
<evidence type="ECO:0000313" key="14">
    <source>
        <dbReference type="Proteomes" id="UP000070412"/>
    </source>
</evidence>
<feature type="transmembrane region" description="Helical" evidence="8">
    <location>
        <begin position="52"/>
        <end position="73"/>
    </location>
</feature>
<feature type="transmembrane region" description="Helical" evidence="8">
    <location>
        <begin position="328"/>
        <end position="348"/>
    </location>
</feature>
<feature type="domain" description="CSC1/OSCA1-like N-terminal transmembrane" evidence="10">
    <location>
        <begin position="257"/>
        <end position="349"/>
    </location>
</feature>
<dbReference type="InterPro" id="IPR032880">
    <property type="entry name" value="CSC1/OSCA1-like_N"/>
</dbReference>
<dbReference type="InterPro" id="IPR045122">
    <property type="entry name" value="Csc1-like"/>
</dbReference>
<evidence type="ECO:0000256" key="1">
    <source>
        <dbReference type="ARBA" id="ARBA00004141"/>
    </source>
</evidence>
<feature type="transmembrane region" description="Helical" evidence="8">
    <location>
        <begin position="687"/>
        <end position="705"/>
    </location>
</feature>
<feature type="region of interest" description="Disordered" evidence="7">
    <location>
        <begin position="151"/>
        <end position="228"/>
    </location>
</feature>
<reference evidence="12" key="2">
    <citation type="submission" date="2020-01" db="EMBL/GenBank/DDBJ databases">
        <authorList>
            <person name="Korhonen P.K.K."/>
            <person name="Guangxu M.G."/>
            <person name="Wang T.W."/>
            <person name="Stroehlein A.J.S."/>
            <person name="Young N.D."/>
            <person name="Ang C.-S.A."/>
            <person name="Fernando D.W.F."/>
            <person name="Lu H.L."/>
            <person name="Taylor S.T."/>
            <person name="Ehtesham M.E.M."/>
            <person name="Najaraj S.H.N."/>
            <person name="Harsha G.H.G."/>
            <person name="Madugundu A.M."/>
            <person name="Renuse S.R."/>
            <person name="Holt D.H."/>
            <person name="Pandey A.P."/>
            <person name="Papenfuss A.P."/>
            <person name="Gasser R.B.G."/>
            <person name="Fischer K.F."/>
        </authorList>
    </citation>
    <scope>NUCLEOTIDE SEQUENCE</scope>
    <source>
        <strain evidence="12">SSS_KF_BRIS2020</strain>
    </source>
</reference>
<dbReference type="EnsemblMetazoa" id="SSS_2604s_mrna">
    <property type="protein sequence ID" value="KAF7488458.1"/>
    <property type="gene ID" value="SSS_2604"/>
</dbReference>
<comment type="similarity">
    <text evidence="2">Belongs to the CSC1 (TC 1.A.17) family.</text>
</comment>
<feature type="transmembrane region" description="Helical" evidence="8">
    <location>
        <begin position="554"/>
        <end position="577"/>
    </location>
</feature>
<feature type="domain" description="CSC1/OSCA1-like 7TM region" evidence="9">
    <location>
        <begin position="552"/>
        <end position="817"/>
    </location>
</feature>
<dbReference type="Pfam" id="PF02714">
    <property type="entry name" value="RSN1_7TM"/>
    <property type="match status" value="1"/>
</dbReference>
<protein>
    <submittedName>
        <fullName evidence="12">CSC1-like protein 1</fullName>
    </submittedName>
</protein>
<dbReference type="GO" id="GO:0005886">
    <property type="term" value="C:plasma membrane"/>
    <property type="evidence" value="ECO:0007669"/>
    <property type="project" value="TreeGrafter"/>
</dbReference>
<keyword evidence="4 8" id="KW-0812">Transmembrane</keyword>
<feature type="compositionally biased region" description="Low complexity" evidence="7">
    <location>
        <begin position="159"/>
        <end position="180"/>
    </location>
</feature>
<sequence length="896" mass="103670">MDFFRNLYEKIIEDLTQFNVEYDLNYTCNVFLSKNLTLIEIDRGWEGIPESLVINLILCSFLILPFVIFRYLARYRSNVKSSSRTNWVQFIYGNRNIKKKSIVSKNFQTIGTYFDQSDNFPTILPLHIHSCKNKRAKKRSSYGSSLTTTTIQPIHNNLSPSSSSGASSSMTISSTVTSKTQNVSNDRNNLLKPTLNVEHTNSINNSDDFVSPSDSSSQSNLVQSETETTFPTYQNSSISTVFLHFRNEPIDFIKRLFTNLCNITDEKILLHKGQDAYHYLLFQRYIIIFLFLLSLVTIFIILPINIQGDNEGKAFARTSISNISNDSQLFWSHAICSTIVIVLGVYLMHNFSNGLKTDVDLMHRKTLLIRRLPVIEDPLDKLEQYFSEKFPRVAISGIQFISDMSKLDALEKNYSNASNALRFCEEWNSSNENRFTIRPHNCNALNCCCNQIDGYEFYRNEKQNFKDKIYSELRKIPSRTIRSAFITFETEEMAKKVYSTVKKEQKHSFSLIRYFCDQNSIDLAKCMISYAPYPDDVNWRDVAFDINLLWLRKIFISIILFIIFFFLSTPALLLKIIDLIAIKDLIKTGIVRPNSIIADFFSPFMLMMLAIILPSIVIYACQMIPYKTISDLNHAVMSNVYLFLVMMIIVLPSTGFSSMNAMLGAILTPSQNRHKFRWHCMFPVDNGAFFVIYALQAAILGNVAEILRIPELILYAFYSLFIRSSAEYEKARKWVTFDFPFGVSYSRFLLIFTMTIIYSLSCPLIAPCGLLYMIGKHIVDRYNIYHVYQPTKINRRIHSSAMLYVHIGLILMQFQLFTVIIVKTQYSKITLFVLIVLIISMLIFAFYCSHHFFLNMIHFNNDKFGSKSDIIKRDFCVCSYTPPVLYNLIDNELFEQ</sequence>
<feature type="compositionally biased region" description="Low complexity" evidence="7">
    <location>
        <begin position="204"/>
        <end position="224"/>
    </location>
</feature>
<dbReference type="GO" id="GO:0005227">
    <property type="term" value="F:calcium-activated cation channel activity"/>
    <property type="evidence" value="ECO:0007669"/>
    <property type="project" value="InterPro"/>
</dbReference>
<keyword evidence="3" id="KW-0813">Transport</keyword>
<feature type="transmembrane region" description="Helical" evidence="8">
    <location>
        <begin position="641"/>
        <end position="667"/>
    </location>
</feature>
<feature type="transmembrane region" description="Helical" evidence="8">
    <location>
        <begin position="829"/>
        <end position="848"/>
    </location>
</feature>
<dbReference type="AlphaFoldDB" id="A0A834VCE9"/>
<keyword evidence="5 8" id="KW-1133">Transmembrane helix</keyword>
<evidence type="ECO:0000313" key="12">
    <source>
        <dbReference type="EMBL" id="KAF7488458.1"/>
    </source>
</evidence>
<dbReference type="PANTHER" id="PTHR13018:SF5">
    <property type="entry name" value="RE44586P"/>
    <property type="match status" value="1"/>
</dbReference>
<evidence type="ECO:0000256" key="4">
    <source>
        <dbReference type="ARBA" id="ARBA00022692"/>
    </source>
</evidence>
<evidence type="ECO:0000259" key="9">
    <source>
        <dbReference type="Pfam" id="PF02714"/>
    </source>
</evidence>
<dbReference type="Pfam" id="PF13967">
    <property type="entry name" value="RSN1_TM"/>
    <property type="match status" value="1"/>
</dbReference>
<name>A0A834VCE9_SARSC</name>
<dbReference type="Proteomes" id="UP000070412">
    <property type="component" value="Unassembled WGS sequence"/>
</dbReference>
<dbReference type="InterPro" id="IPR027815">
    <property type="entry name" value="CSC1/OSCA1-like_cyt"/>
</dbReference>
<evidence type="ECO:0000256" key="7">
    <source>
        <dbReference type="SAM" id="MobiDB-lite"/>
    </source>
</evidence>
<dbReference type="InterPro" id="IPR003864">
    <property type="entry name" value="CSC1/OSCA1-like_7TM"/>
</dbReference>
<evidence type="ECO:0000259" key="10">
    <source>
        <dbReference type="Pfam" id="PF13967"/>
    </source>
</evidence>
<dbReference type="PANTHER" id="PTHR13018">
    <property type="entry name" value="PROBABLE MEMBRANE PROTEIN DUF221-RELATED"/>
    <property type="match status" value="1"/>
</dbReference>
<evidence type="ECO:0000256" key="6">
    <source>
        <dbReference type="ARBA" id="ARBA00023136"/>
    </source>
</evidence>
<feature type="transmembrane region" description="Helical" evidence="8">
    <location>
        <begin position="597"/>
        <end position="620"/>
    </location>
</feature>
<evidence type="ECO:0000256" key="2">
    <source>
        <dbReference type="ARBA" id="ARBA00007779"/>
    </source>
</evidence>
<evidence type="ECO:0000256" key="8">
    <source>
        <dbReference type="SAM" id="Phobius"/>
    </source>
</evidence>
<feature type="transmembrane region" description="Helical" evidence="8">
    <location>
        <begin position="748"/>
        <end position="774"/>
    </location>
</feature>
<dbReference type="EMBL" id="WVUK01000066">
    <property type="protein sequence ID" value="KAF7488458.1"/>
    <property type="molecule type" value="Genomic_DNA"/>
</dbReference>
<proteinExistence type="inferred from homology"/>
<evidence type="ECO:0000256" key="5">
    <source>
        <dbReference type="ARBA" id="ARBA00022989"/>
    </source>
</evidence>
<organism evidence="12">
    <name type="scientific">Sarcoptes scabiei</name>
    <name type="common">Itch mite</name>
    <name type="synonym">Acarus scabiei</name>
    <dbReference type="NCBI Taxonomy" id="52283"/>
    <lineage>
        <taxon>Eukaryota</taxon>
        <taxon>Metazoa</taxon>
        <taxon>Ecdysozoa</taxon>
        <taxon>Arthropoda</taxon>
        <taxon>Chelicerata</taxon>
        <taxon>Arachnida</taxon>
        <taxon>Acari</taxon>
        <taxon>Acariformes</taxon>
        <taxon>Sarcoptiformes</taxon>
        <taxon>Astigmata</taxon>
        <taxon>Psoroptidia</taxon>
        <taxon>Sarcoptoidea</taxon>
        <taxon>Sarcoptidae</taxon>
        <taxon>Sarcoptinae</taxon>
        <taxon>Sarcoptes</taxon>
    </lineage>
</organism>
<reference evidence="14" key="1">
    <citation type="journal article" date="2020" name="PLoS Negl. Trop. Dis.">
        <title>High-quality nuclear genome for Sarcoptes scabiei-A critical resource for a neglected parasite.</title>
        <authorList>
            <person name="Korhonen P.K."/>
            <person name="Gasser R.B."/>
            <person name="Ma G."/>
            <person name="Wang T."/>
            <person name="Stroehlein A.J."/>
            <person name="Young N.D."/>
            <person name="Ang C.S."/>
            <person name="Fernando D.D."/>
            <person name="Lu H.C."/>
            <person name="Taylor S."/>
            <person name="Reynolds S.L."/>
            <person name="Mofiz E."/>
            <person name="Najaraj S.H."/>
            <person name="Gowda H."/>
            <person name="Madugundu A."/>
            <person name="Renuse S."/>
            <person name="Holt D."/>
            <person name="Pandey A."/>
            <person name="Papenfuss A.T."/>
            <person name="Fischer K."/>
        </authorList>
    </citation>
    <scope>NUCLEOTIDE SEQUENCE [LARGE SCALE GENOMIC DNA]</scope>
</reference>
<accession>A0A834VCE9</accession>